<sequence>KPKAKVKPKVMENRQPSWDSAKQKRAECGPPDVEQSQRGRTGAVVQRSRAMVRRVDLLKAFEELGGRS</sequence>
<reference evidence="2" key="1">
    <citation type="submission" date="2014-11" db="EMBL/GenBank/DDBJ databases">
        <authorList>
            <person name="Otto D Thomas"/>
            <person name="Naeem Raeece"/>
        </authorList>
    </citation>
    <scope>NUCLEOTIDE SEQUENCE</scope>
</reference>
<feature type="non-terminal residue" evidence="2">
    <location>
        <position position="1"/>
    </location>
</feature>
<evidence type="ECO:0000313" key="2">
    <source>
        <dbReference type="EMBL" id="CEM05664.1"/>
    </source>
</evidence>
<dbReference type="AlphaFoldDB" id="A0A0G4F198"/>
<evidence type="ECO:0000256" key="1">
    <source>
        <dbReference type="SAM" id="MobiDB-lite"/>
    </source>
</evidence>
<name>A0A0G4F198_9ALVE</name>
<accession>A0A0G4F198</accession>
<gene>
    <name evidence="2" type="ORF">Cvel_14686</name>
</gene>
<dbReference type="EMBL" id="CDMZ01000060">
    <property type="protein sequence ID" value="CEM05664.1"/>
    <property type="molecule type" value="Genomic_DNA"/>
</dbReference>
<feature type="region of interest" description="Disordered" evidence="1">
    <location>
        <begin position="1"/>
        <end position="45"/>
    </location>
</feature>
<organism evidence="2">
    <name type="scientific">Chromera velia CCMP2878</name>
    <dbReference type="NCBI Taxonomy" id="1169474"/>
    <lineage>
        <taxon>Eukaryota</taxon>
        <taxon>Sar</taxon>
        <taxon>Alveolata</taxon>
        <taxon>Colpodellida</taxon>
        <taxon>Chromeraceae</taxon>
        <taxon>Chromera</taxon>
    </lineage>
</organism>
<dbReference type="VEuPathDB" id="CryptoDB:Cvel_14686"/>
<protein>
    <submittedName>
        <fullName evidence="2">Uncharacterized protein</fullName>
    </submittedName>
</protein>
<proteinExistence type="predicted"/>